<sequence>MSEIEKVDQLLQQFIKEVPTLDNGFSMIEKYTKSVDVSVELRSFRNLLTDGYKEFEVWLNGLFEKENVPDEIIALNFGLFEREDGIQLYITGSSEWEIDDEDWASNNDYFPEGRYPSIKLYNELYNLYEDNFSLRLFTTISSTIILANNYLLSHPERLPKDVVFATGFDDGVLYLFARKTEDNVTSLFY</sequence>
<dbReference type="RefSeq" id="WP_061809458.1">
    <property type="nucleotide sequence ID" value="NZ_CP047394.1"/>
</dbReference>
<evidence type="ECO:0000313" key="2">
    <source>
        <dbReference type="Proteomes" id="UP000465062"/>
    </source>
</evidence>
<name>A0A6I6UTT6_9BACI</name>
<protein>
    <submittedName>
        <fullName evidence="1">Uncharacterized protein</fullName>
    </submittedName>
</protein>
<reference evidence="1 2" key="1">
    <citation type="submission" date="2019-06" db="EMBL/GenBank/DDBJ databases">
        <title>An operon consisting of a P-type ATPase gene and a transcriptional regular gene given the different cadmium resistance in Bacillus vietamensis 151-6 and Bacillus marisflavi 151-25.</title>
        <authorList>
            <person name="Yu X."/>
        </authorList>
    </citation>
    <scope>NUCLEOTIDE SEQUENCE [LARGE SCALE GENOMIC DNA]</scope>
    <source>
        <strain evidence="1 2">151-6</strain>
    </source>
</reference>
<proteinExistence type="predicted"/>
<dbReference type="AlphaFoldDB" id="A0A6I6UTT6"/>
<evidence type="ECO:0000313" key="1">
    <source>
        <dbReference type="EMBL" id="QHE62563.1"/>
    </source>
</evidence>
<accession>A0A6I6UTT6</accession>
<dbReference type="EMBL" id="CP047394">
    <property type="protein sequence ID" value="QHE62563.1"/>
    <property type="molecule type" value="Genomic_DNA"/>
</dbReference>
<organism evidence="1 2">
    <name type="scientific">Rossellomorea vietnamensis</name>
    <dbReference type="NCBI Taxonomy" id="218284"/>
    <lineage>
        <taxon>Bacteria</taxon>
        <taxon>Bacillati</taxon>
        <taxon>Bacillota</taxon>
        <taxon>Bacilli</taxon>
        <taxon>Bacillales</taxon>
        <taxon>Bacillaceae</taxon>
        <taxon>Rossellomorea</taxon>
    </lineage>
</organism>
<dbReference type="Proteomes" id="UP000465062">
    <property type="component" value="Chromosome"/>
</dbReference>
<dbReference type="KEGG" id="bvq:FHE72_17190"/>
<gene>
    <name evidence="1" type="ORF">FHE72_17190</name>
</gene>